<proteinExistence type="predicted"/>
<dbReference type="AlphaFoldDB" id="A0A8X6UUI2"/>
<dbReference type="EMBL" id="BMAU01021172">
    <property type="protein sequence ID" value="GFX93151.1"/>
    <property type="molecule type" value="Genomic_DNA"/>
</dbReference>
<comment type="caution">
    <text evidence="1">The sequence shown here is derived from an EMBL/GenBank/DDBJ whole genome shotgun (WGS) entry which is preliminary data.</text>
</comment>
<accession>A0A8X6UUI2</accession>
<gene>
    <name evidence="1" type="ORF">TNCV_4760301</name>
</gene>
<sequence length="110" mass="11762">MRDFFGGVPREKKFGGVTGIGLHAVSMPSLDSRLLWGRGSHEKKIGGVTGNGLHAVSMSSLDSRLLWGVPRKKSAESPEMDFHAVSMSSLDSRLLWGGVPREKIGGVTGN</sequence>
<name>A0A8X6UUI2_TRICX</name>
<evidence type="ECO:0000313" key="1">
    <source>
        <dbReference type="EMBL" id="GFX93151.1"/>
    </source>
</evidence>
<reference evidence="1" key="1">
    <citation type="submission" date="2020-08" db="EMBL/GenBank/DDBJ databases">
        <title>Multicomponent nature underlies the extraordinary mechanical properties of spider dragline silk.</title>
        <authorList>
            <person name="Kono N."/>
            <person name="Nakamura H."/>
            <person name="Mori M."/>
            <person name="Yoshida Y."/>
            <person name="Ohtoshi R."/>
            <person name="Malay A.D."/>
            <person name="Moran D.A.P."/>
            <person name="Tomita M."/>
            <person name="Numata K."/>
            <person name="Arakawa K."/>
        </authorList>
    </citation>
    <scope>NUCLEOTIDE SEQUENCE</scope>
</reference>
<protein>
    <submittedName>
        <fullName evidence="1">Uncharacterized protein</fullName>
    </submittedName>
</protein>
<keyword evidence="2" id="KW-1185">Reference proteome</keyword>
<organism evidence="1 2">
    <name type="scientific">Trichonephila clavipes</name>
    <name type="common">Golden silk orbweaver</name>
    <name type="synonym">Nephila clavipes</name>
    <dbReference type="NCBI Taxonomy" id="2585209"/>
    <lineage>
        <taxon>Eukaryota</taxon>
        <taxon>Metazoa</taxon>
        <taxon>Ecdysozoa</taxon>
        <taxon>Arthropoda</taxon>
        <taxon>Chelicerata</taxon>
        <taxon>Arachnida</taxon>
        <taxon>Araneae</taxon>
        <taxon>Araneomorphae</taxon>
        <taxon>Entelegynae</taxon>
        <taxon>Araneoidea</taxon>
        <taxon>Nephilidae</taxon>
        <taxon>Trichonephila</taxon>
    </lineage>
</organism>
<dbReference type="Proteomes" id="UP000887159">
    <property type="component" value="Unassembled WGS sequence"/>
</dbReference>
<evidence type="ECO:0000313" key="2">
    <source>
        <dbReference type="Proteomes" id="UP000887159"/>
    </source>
</evidence>